<protein>
    <submittedName>
        <fullName evidence="4">N-acetyltransferase</fullName>
    </submittedName>
</protein>
<accession>A0A2G5P4T4</accession>
<dbReference type="EMBL" id="PDCN02000034">
    <property type="protein sequence ID" value="PIB73305.1"/>
    <property type="molecule type" value="Genomic_DNA"/>
</dbReference>
<sequence>MGELASAIRIIEADPADPAATFAASQYYAELAARFEEGFDPGIGGAVSDPSIVPPRGALLLAMIGDEAVGCGAVTFHDADTAEIKRVWTTPSVRGTGLGRRLIEELEALAAAAGATTVQLDTNRALTEAVAMYRRLGYHEVPAYNDNPYAHHWFAKSLSQSAYGRSDRGASAAWRSRDSR</sequence>
<dbReference type="PANTHER" id="PTHR43877:SF2">
    <property type="entry name" value="AMINOALKYLPHOSPHONATE N-ACETYLTRANSFERASE-RELATED"/>
    <property type="match status" value="1"/>
</dbReference>
<dbReference type="Pfam" id="PF00583">
    <property type="entry name" value="Acetyltransf_1"/>
    <property type="match status" value="1"/>
</dbReference>
<dbReference type="Proteomes" id="UP000230551">
    <property type="component" value="Unassembled WGS sequence"/>
</dbReference>
<comment type="caution">
    <text evidence="4">The sequence shown here is derived from an EMBL/GenBank/DDBJ whole genome shotgun (WGS) entry which is preliminary data.</text>
</comment>
<gene>
    <name evidence="4" type="ORF">CQY22_017275</name>
</gene>
<proteinExistence type="predicted"/>
<feature type="domain" description="N-acetyltransferase" evidence="3">
    <location>
        <begin position="8"/>
        <end position="159"/>
    </location>
</feature>
<organism evidence="4 5">
    <name type="scientific">Mycolicibacterium brumae</name>
    <dbReference type="NCBI Taxonomy" id="85968"/>
    <lineage>
        <taxon>Bacteria</taxon>
        <taxon>Bacillati</taxon>
        <taxon>Actinomycetota</taxon>
        <taxon>Actinomycetes</taxon>
        <taxon>Mycobacteriales</taxon>
        <taxon>Mycobacteriaceae</taxon>
        <taxon>Mycolicibacterium</taxon>
    </lineage>
</organism>
<dbReference type="InterPro" id="IPR000182">
    <property type="entry name" value="GNAT_dom"/>
</dbReference>
<evidence type="ECO:0000256" key="2">
    <source>
        <dbReference type="ARBA" id="ARBA00023315"/>
    </source>
</evidence>
<name>A0A2G5P4T4_9MYCO</name>
<keyword evidence="1 4" id="KW-0808">Transferase</keyword>
<evidence type="ECO:0000259" key="3">
    <source>
        <dbReference type="PROSITE" id="PS51186"/>
    </source>
</evidence>
<reference evidence="4 5" key="1">
    <citation type="journal article" date="2017" name="Infect. Genet. Evol.">
        <title>The new phylogeny of the genus Mycobacterium: The old and the news.</title>
        <authorList>
            <person name="Tortoli E."/>
            <person name="Fedrizzi T."/>
            <person name="Meehan C.J."/>
            <person name="Trovato A."/>
            <person name="Grottola A."/>
            <person name="Giacobazzi E."/>
            <person name="Serpini G.F."/>
            <person name="Tagliazucchi S."/>
            <person name="Fabio A."/>
            <person name="Bettua C."/>
            <person name="Bertorelli R."/>
            <person name="Frascaro F."/>
            <person name="De Sanctis V."/>
            <person name="Pecorari M."/>
            <person name="Jousson O."/>
            <person name="Segata N."/>
            <person name="Cirillo D.M."/>
        </authorList>
    </citation>
    <scope>NUCLEOTIDE SEQUENCE [LARGE SCALE GENOMIC DNA]</scope>
    <source>
        <strain evidence="4 5">CIP1034565</strain>
    </source>
</reference>
<keyword evidence="2" id="KW-0012">Acyltransferase</keyword>
<dbReference type="GO" id="GO:0016747">
    <property type="term" value="F:acyltransferase activity, transferring groups other than amino-acyl groups"/>
    <property type="evidence" value="ECO:0007669"/>
    <property type="project" value="InterPro"/>
</dbReference>
<dbReference type="SUPFAM" id="SSF55729">
    <property type="entry name" value="Acyl-CoA N-acyltransferases (Nat)"/>
    <property type="match status" value="1"/>
</dbReference>
<dbReference type="PROSITE" id="PS51186">
    <property type="entry name" value="GNAT"/>
    <property type="match status" value="1"/>
</dbReference>
<evidence type="ECO:0000313" key="5">
    <source>
        <dbReference type="Proteomes" id="UP000230551"/>
    </source>
</evidence>
<dbReference type="InterPro" id="IPR050832">
    <property type="entry name" value="Bact_Acetyltransf"/>
</dbReference>
<keyword evidence="5" id="KW-1185">Reference proteome</keyword>
<dbReference type="PANTHER" id="PTHR43877">
    <property type="entry name" value="AMINOALKYLPHOSPHONATE N-ACETYLTRANSFERASE-RELATED-RELATED"/>
    <property type="match status" value="1"/>
</dbReference>
<dbReference type="STRING" id="85968.GCA_900073015_03268"/>
<dbReference type="Gene3D" id="3.40.630.30">
    <property type="match status" value="1"/>
</dbReference>
<dbReference type="AlphaFoldDB" id="A0A2G5P4T4"/>
<dbReference type="CDD" id="cd04301">
    <property type="entry name" value="NAT_SF"/>
    <property type="match status" value="1"/>
</dbReference>
<evidence type="ECO:0000256" key="1">
    <source>
        <dbReference type="ARBA" id="ARBA00022679"/>
    </source>
</evidence>
<dbReference type="OrthoDB" id="273614at2"/>
<evidence type="ECO:0000313" key="4">
    <source>
        <dbReference type="EMBL" id="PIB73305.1"/>
    </source>
</evidence>
<dbReference type="RefSeq" id="WP_090592012.1">
    <property type="nucleotide sequence ID" value="NZ_CP104302.1"/>
</dbReference>
<dbReference type="InterPro" id="IPR016181">
    <property type="entry name" value="Acyl_CoA_acyltransferase"/>
</dbReference>